<evidence type="ECO:0000313" key="2">
    <source>
        <dbReference type="Proteomes" id="UP001345963"/>
    </source>
</evidence>
<dbReference type="EMBL" id="JAHUTI010009050">
    <property type="protein sequence ID" value="MED6234493.1"/>
    <property type="molecule type" value="Genomic_DNA"/>
</dbReference>
<protein>
    <submittedName>
        <fullName evidence="1">Uncharacterized protein</fullName>
    </submittedName>
</protein>
<comment type="caution">
    <text evidence="1">The sequence shown here is derived from an EMBL/GenBank/DDBJ whole genome shotgun (WGS) entry which is preliminary data.</text>
</comment>
<keyword evidence="2" id="KW-1185">Reference proteome</keyword>
<organism evidence="1 2">
    <name type="scientific">Ataeniobius toweri</name>
    <dbReference type="NCBI Taxonomy" id="208326"/>
    <lineage>
        <taxon>Eukaryota</taxon>
        <taxon>Metazoa</taxon>
        <taxon>Chordata</taxon>
        <taxon>Craniata</taxon>
        <taxon>Vertebrata</taxon>
        <taxon>Euteleostomi</taxon>
        <taxon>Actinopterygii</taxon>
        <taxon>Neopterygii</taxon>
        <taxon>Teleostei</taxon>
        <taxon>Neoteleostei</taxon>
        <taxon>Acanthomorphata</taxon>
        <taxon>Ovalentaria</taxon>
        <taxon>Atherinomorphae</taxon>
        <taxon>Cyprinodontiformes</taxon>
        <taxon>Goodeidae</taxon>
        <taxon>Ataeniobius</taxon>
    </lineage>
</organism>
<reference evidence="1 2" key="1">
    <citation type="submission" date="2021-07" db="EMBL/GenBank/DDBJ databases">
        <authorList>
            <person name="Palmer J.M."/>
        </authorList>
    </citation>
    <scope>NUCLEOTIDE SEQUENCE [LARGE SCALE GENOMIC DNA]</scope>
    <source>
        <strain evidence="1 2">AT_MEX2019</strain>
        <tissue evidence="1">Muscle</tissue>
    </source>
</reference>
<accession>A0ABU7A9W4</accession>
<sequence length="110" mass="12339">MNKRDVSFCRGPLVLLYHLKPPGLQRLPCISRRITGKEVDLTSPRSFDIRPWCSSLWVCSAAFSSIYSNILDASFSQLLSLVSYFMSQAILPSVPPSVRIFLLQTGMLSN</sequence>
<gene>
    <name evidence="1" type="ORF">ATANTOWER_031764</name>
</gene>
<dbReference type="Proteomes" id="UP001345963">
    <property type="component" value="Unassembled WGS sequence"/>
</dbReference>
<proteinExistence type="predicted"/>
<evidence type="ECO:0000313" key="1">
    <source>
        <dbReference type="EMBL" id="MED6234493.1"/>
    </source>
</evidence>
<name>A0ABU7A9W4_9TELE</name>